<name>A0AAE1UES1_9EUCA</name>
<gene>
    <name evidence="1" type="ORF">Pmani_012297</name>
</gene>
<sequence length="69" mass="8089">MDADIKEYYKQCEMCQKVNPKWRQEKPPLQSVPVPKAVMQQIGVDIASLPECDGYHYFILAIRLLFQMD</sequence>
<reference evidence="1" key="1">
    <citation type="submission" date="2023-11" db="EMBL/GenBank/DDBJ databases">
        <title>Genome assemblies of two species of porcelain crab, Petrolisthes cinctipes and Petrolisthes manimaculis (Anomura: Porcellanidae).</title>
        <authorList>
            <person name="Angst P."/>
        </authorList>
    </citation>
    <scope>NUCLEOTIDE SEQUENCE</scope>
    <source>
        <strain evidence="1">PB745_02</strain>
        <tissue evidence="1">Gill</tissue>
    </source>
</reference>
<proteinExistence type="predicted"/>
<protein>
    <submittedName>
        <fullName evidence="1">Uncharacterized protein</fullName>
    </submittedName>
</protein>
<organism evidence="1 2">
    <name type="scientific">Petrolisthes manimaculis</name>
    <dbReference type="NCBI Taxonomy" id="1843537"/>
    <lineage>
        <taxon>Eukaryota</taxon>
        <taxon>Metazoa</taxon>
        <taxon>Ecdysozoa</taxon>
        <taxon>Arthropoda</taxon>
        <taxon>Crustacea</taxon>
        <taxon>Multicrustacea</taxon>
        <taxon>Malacostraca</taxon>
        <taxon>Eumalacostraca</taxon>
        <taxon>Eucarida</taxon>
        <taxon>Decapoda</taxon>
        <taxon>Pleocyemata</taxon>
        <taxon>Anomura</taxon>
        <taxon>Galatheoidea</taxon>
        <taxon>Porcellanidae</taxon>
        <taxon>Petrolisthes</taxon>
    </lineage>
</organism>
<accession>A0AAE1UES1</accession>
<evidence type="ECO:0000313" key="2">
    <source>
        <dbReference type="Proteomes" id="UP001292094"/>
    </source>
</evidence>
<dbReference type="Proteomes" id="UP001292094">
    <property type="component" value="Unassembled WGS sequence"/>
</dbReference>
<dbReference type="EMBL" id="JAWZYT010001013">
    <property type="protein sequence ID" value="KAK4316520.1"/>
    <property type="molecule type" value="Genomic_DNA"/>
</dbReference>
<evidence type="ECO:0000313" key="1">
    <source>
        <dbReference type="EMBL" id="KAK4316520.1"/>
    </source>
</evidence>
<comment type="caution">
    <text evidence="1">The sequence shown here is derived from an EMBL/GenBank/DDBJ whole genome shotgun (WGS) entry which is preliminary data.</text>
</comment>
<keyword evidence="2" id="KW-1185">Reference proteome</keyword>
<dbReference type="AlphaFoldDB" id="A0AAE1UES1"/>